<evidence type="ECO:0000256" key="1">
    <source>
        <dbReference type="SAM" id="MobiDB-lite"/>
    </source>
</evidence>
<keyword evidence="3" id="KW-1185">Reference proteome</keyword>
<name>S7Q3T1_GLOTA</name>
<evidence type="ECO:0000313" key="2">
    <source>
        <dbReference type="EMBL" id="EPQ54093.1"/>
    </source>
</evidence>
<dbReference type="EMBL" id="KB469304">
    <property type="protein sequence ID" value="EPQ54093.1"/>
    <property type="molecule type" value="Genomic_DNA"/>
</dbReference>
<feature type="region of interest" description="Disordered" evidence="1">
    <location>
        <begin position="133"/>
        <end position="191"/>
    </location>
</feature>
<feature type="region of interest" description="Disordered" evidence="1">
    <location>
        <begin position="16"/>
        <end position="55"/>
    </location>
</feature>
<dbReference type="AlphaFoldDB" id="S7Q3T1"/>
<dbReference type="GeneID" id="19304267"/>
<proteinExistence type="predicted"/>
<feature type="compositionally biased region" description="Polar residues" evidence="1">
    <location>
        <begin position="170"/>
        <end position="180"/>
    </location>
</feature>
<feature type="compositionally biased region" description="Polar residues" evidence="1">
    <location>
        <begin position="27"/>
        <end position="43"/>
    </location>
</feature>
<protein>
    <submittedName>
        <fullName evidence="2">Uncharacterized protein</fullName>
    </submittedName>
</protein>
<organism evidence="2 3">
    <name type="scientific">Gloeophyllum trabeum (strain ATCC 11539 / FP-39264 / Madison 617)</name>
    <name type="common">Brown rot fungus</name>
    <dbReference type="NCBI Taxonomy" id="670483"/>
    <lineage>
        <taxon>Eukaryota</taxon>
        <taxon>Fungi</taxon>
        <taxon>Dikarya</taxon>
        <taxon>Basidiomycota</taxon>
        <taxon>Agaricomycotina</taxon>
        <taxon>Agaricomycetes</taxon>
        <taxon>Gloeophyllales</taxon>
        <taxon>Gloeophyllaceae</taxon>
        <taxon>Gloeophyllum</taxon>
    </lineage>
</organism>
<dbReference type="STRING" id="670483.S7Q3T1"/>
<dbReference type="OrthoDB" id="3253876at2759"/>
<feature type="compositionally biased region" description="Low complexity" evidence="1">
    <location>
        <begin position="160"/>
        <end position="169"/>
    </location>
</feature>
<dbReference type="RefSeq" id="XP_007867432.1">
    <property type="nucleotide sequence ID" value="XM_007869241.1"/>
</dbReference>
<reference evidence="2 3" key="1">
    <citation type="journal article" date="2012" name="Science">
        <title>The Paleozoic origin of enzymatic lignin decomposition reconstructed from 31 fungal genomes.</title>
        <authorList>
            <person name="Floudas D."/>
            <person name="Binder M."/>
            <person name="Riley R."/>
            <person name="Barry K."/>
            <person name="Blanchette R.A."/>
            <person name="Henrissat B."/>
            <person name="Martinez A.T."/>
            <person name="Otillar R."/>
            <person name="Spatafora J.W."/>
            <person name="Yadav J.S."/>
            <person name="Aerts A."/>
            <person name="Benoit I."/>
            <person name="Boyd A."/>
            <person name="Carlson A."/>
            <person name="Copeland A."/>
            <person name="Coutinho P.M."/>
            <person name="de Vries R.P."/>
            <person name="Ferreira P."/>
            <person name="Findley K."/>
            <person name="Foster B."/>
            <person name="Gaskell J."/>
            <person name="Glotzer D."/>
            <person name="Gorecki P."/>
            <person name="Heitman J."/>
            <person name="Hesse C."/>
            <person name="Hori C."/>
            <person name="Igarashi K."/>
            <person name="Jurgens J.A."/>
            <person name="Kallen N."/>
            <person name="Kersten P."/>
            <person name="Kohler A."/>
            <person name="Kuees U."/>
            <person name="Kumar T.K.A."/>
            <person name="Kuo A."/>
            <person name="LaButti K."/>
            <person name="Larrondo L.F."/>
            <person name="Lindquist E."/>
            <person name="Ling A."/>
            <person name="Lombard V."/>
            <person name="Lucas S."/>
            <person name="Lundell T."/>
            <person name="Martin R."/>
            <person name="McLaughlin D.J."/>
            <person name="Morgenstern I."/>
            <person name="Morin E."/>
            <person name="Murat C."/>
            <person name="Nagy L.G."/>
            <person name="Nolan M."/>
            <person name="Ohm R.A."/>
            <person name="Patyshakuliyeva A."/>
            <person name="Rokas A."/>
            <person name="Ruiz-Duenas F.J."/>
            <person name="Sabat G."/>
            <person name="Salamov A."/>
            <person name="Samejima M."/>
            <person name="Schmutz J."/>
            <person name="Slot J.C."/>
            <person name="St John F."/>
            <person name="Stenlid J."/>
            <person name="Sun H."/>
            <person name="Sun S."/>
            <person name="Syed K."/>
            <person name="Tsang A."/>
            <person name="Wiebenga A."/>
            <person name="Young D."/>
            <person name="Pisabarro A."/>
            <person name="Eastwood D.C."/>
            <person name="Martin F."/>
            <person name="Cullen D."/>
            <person name="Grigoriev I.V."/>
            <person name="Hibbett D.S."/>
        </authorList>
    </citation>
    <scope>NUCLEOTIDE SEQUENCE [LARGE SCALE GENOMIC DNA]</scope>
    <source>
        <strain evidence="2 3">ATCC 11539</strain>
    </source>
</reference>
<evidence type="ECO:0000313" key="3">
    <source>
        <dbReference type="Proteomes" id="UP000030669"/>
    </source>
</evidence>
<dbReference type="Proteomes" id="UP000030669">
    <property type="component" value="Unassembled WGS sequence"/>
</dbReference>
<dbReference type="OMA" id="AQFDPYS"/>
<dbReference type="KEGG" id="gtr:GLOTRDRAFT_139489"/>
<gene>
    <name evidence="2" type="ORF">GLOTRDRAFT_139489</name>
</gene>
<dbReference type="HOGENOM" id="CLU_077716_0_0_1"/>
<sequence length="307" mass="33766">MTNNPFIDQSSSAYARFPDISAGSPPQLAQSQYTSWAAQQQPGSPAGPVNGYPTYQLAAQPTTGYVSAPYHQQQQQPSWGYGMQPQMTGMAYSPAPDPGVYQQQQQHALGYGLPQQQQPQYTGYPAGASPYGMYQPGYNNAPQPPQGPSYPAEFDPYAPQPQQSQPQPQHARSSSGSSWKATHPREYIRQNKPALEGWDAYAWRQLEGACDALKDAWAERRGELQGRIGVLGGGGQGWYGVDQERARLQGLLKEADSYYDAIAASAFQLREVFTGYRQSSDMASRQRVREAVNAAVANMPDWPSKVY</sequence>
<dbReference type="eggNOG" id="ENOG502SSRH">
    <property type="taxonomic scope" value="Eukaryota"/>
</dbReference>
<accession>S7Q3T1</accession>